<reference evidence="5 6" key="1">
    <citation type="submission" date="2019-06" db="EMBL/GenBank/DDBJ databases">
        <title>Flavobacteriaceae Paucihalobacterium erythroidium CWB-1, complete genome.</title>
        <authorList>
            <person name="Wu S."/>
        </authorList>
    </citation>
    <scope>NUCLEOTIDE SEQUENCE [LARGE SCALE GENOMIC DNA]</scope>
    <source>
        <strain evidence="5 6">CWB-1</strain>
    </source>
</reference>
<sequence length="193" mass="22210">MIQIYVGDKPIMLTDQIFKEDGFKNYLIKSAPIGNIIKQLNVTKLKSVHLIHPDKNQLLPELFKLLPMIRAAGGKVIHENKKVLFIYRNDKWDLPKGRIEKNESLEKAAMREIEEETGVSSLSITRPLQTTYHIFKRNGKHALKETFWFEMKTNFKGNLVPETSEGITSVEWLDNSQIEKVLSNSYANIKGLL</sequence>
<feature type="domain" description="Nudix hydrolase" evidence="4">
    <location>
        <begin position="67"/>
        <end position="193"/>
    </location>
</feature>
<dbReference type="Gene3D" id="3.90.79.10">
    <property type="entry name" value="Nucleoside Triphosphate Pyrophosphohydrolase"/>
    <property type="match status" value="1"/>
</dbReference>
<proteinExistence type="inferred from homology"/>
<dbReference type="PANTHER" id="PTHR43046">
    <property type="entry name" value="GDP-MANNOSE MANNOSYL HYDROLASE"/>
    <property type="match status" value="1"/>
</dbReference>
<dbReference type="InterPro" id="IPR000086">
    <property type="entry name" value="NUDIX_hydrolase_dom"/>
</dbReference>
<comment type="cofactor">
    <cofactor evidence="1">
        <name>Mg(2+)</name>
        <dbReference type="ChEBI" id="CHEBI:18420"/>
    </cofactor>
</comment>
<dbReference type="RefSeq" id="WP_140990033.1">
    <property type="nucleotide sequence ID" value="NZ_VHIQ01000003.1"/>
</dbReference>
<organism evidence="5 6">
    <name type="scientific">Paucihalobacter ruber</name>
    <dbReference type="NCBI Taxonomy" id="2567861"/>
    <lineage>
        <taxon>Bacteria</taxon>
        <taxon>Pseudomonadati</taxon>
        <taxon>Bacteroidota</taxon>
        <taxon>Flavobacteriia</taxon>
        <taxon>Flavobacteriales</taxon>
        <taxon>Flavobacteriaceae</taxon>
        <taxon>Paucihalobacter</taxon>
    </lineage>
</organism>
<gene>
    <name evidence="5" type="ORF">FJ651_08245</name>
</gene>
<evidence type="ECO:0000256" key="3">
    <source>
        <dbReference type="RuleBase" id="RU003476"/>
    </source>
</evidence>
<dbReference type="OrthoDB" id="9816289at2"/>
<dbReference type="InterPro" id="IPR020476">
    <property type="entry name" value="Nudix_hydrolase"/>
</dbReference>
<evidence type="ECO:0000259" key="4">
    <source>
        <dbReference type="PROSITE" id="PS51462"/>
    </source>
</evidence>
<accession>A0A506PJV6</accession>
<dbReference type="InterPro" id="IPR020084">
    <property type="entry name" value="NUDIX_hydrolase_CS"/>
</dbReference>
<protein>
    <submittedName>
        <fullName evidence="5">NUDIX domain-containing protein</fullName>
    </submittedName>
</protein>
<dbReference type="PRINTS" id="PR00502">
    <property type="entry name" value="NUDIXFAMILY"/>
</dbReference>
<comment type="similarity">
    <text evidence="3">Belongs to the Nudix hydrolase family.</text>
</comment>
<name>A0A506PJV6_9FLAO</name>
<dbReference type="CDD" id="cd03673">
    <property type="entry name" value="NUDIX_Ap6A_hydrolase"/>
    <property type="match status" value="1"/>
</dbReference>
<dbReference type="GO" id="GO:0016787">
    <property type="term" value="F:hydrolase activity"/>
    <property type="evidence" value="ECO:0007669"/>
    <property type="project" value="UniProtKB-KW"/>
</dbReference>
<evidence type="ECO:0000313" key="5">
    <source>
        <dbReference type="EMBL" id="TPV34136.1"/>
    </source>
</evidence>
<dbReference type="PROSITE" id="PS51462">
    <property type="entry name" value="NUDIX"/>
    <property type="match status" value="1"/>
</dbReference>
<dbReference type="Proteomes" id="UP000317332">
    <property type="component" value="Unassembled WGS sequence"/>
</dbReference>
<dbReference type="EMBL" id="VHIQ01000003">
    <property type="protein sequence ID" value="TPV34136.1"/>
    <property type="molecule type" value="Genomic_DNA"/>
</dbReference>
<keyword evidence="6" id="KW-1185">Reference proteome</keyword>
<dbReference type="PROSITE" id="PS00893">
    <property type="entry name" value="NUDIX_BOX"/>
    <property type="match status" value="1"/>
</dbReference>
<dbReference type="AlphaFoldDB" id="A0A506PJV6"/>
<keyword evidence="2 3" id="KW-0378">Hydrolase</keyword>
<dbReference type="Pfam" id="PF00293">
    <property type="entry name" value="NUDIX"/>
    <property type="match status" value="1"/>
</dbReference>
<evidence type="ECO:0000256" key="2">
    <source>
        <dbReference type="ARBA" id="ARBA00022801"/>
    </source>
</evidence>
<dbReference type="PANTHER" id="PTHR43046:SF14">
    <property type="entry name" value="MUTT_NUDIX FAMILY PROTEIN"/>
    <property type="match status" value="1"/>
</dbReference>
<dbReference type="SUPFAM" id="SSF55811">
    <property type="entry name" value="Nudix"/>
    <property type="match status" value="1"/>
</dbReference>
<evidence type="ECO:0000313" key="6">
    <source>
        <dbReference type="Proteomes" id="UP000317332"/>
    </source>
</evidence>
<dbReference type="InterPro" id="IPR015797">
    <property type="entry name" value="NUDIX_hydrolase-like_dom_sf"/>
</dbReference>
<comment type="caution">
    <text evidence="5">The sequence shown here is derived from an EMBL/GenBank/DDBJ whole genome shotgun (WGS) entry which is preliminary data.</text>
</comment>
<evidence type="ECO:0000256" key="1">
    <source>
        <dbReference type="ARBA" id="ARBA00001946"/>
    </source>
</evidence>